<keyword evidence="3" id="KW-0238">DNA-binding</keyword>
<dbReference type="InterPro" id="IPR036388">
    <property type="entry name" value="WH-like_DNA-bd_sf"/>
</dbReference>
<sequence length="306" mass="33866">MLRLSLDALTVLDTIDRQGSFAAAAEVLHRVPSAITYIVQKLEQDMDVKLFDRSGHRARLTPAGQELLREGRHLLRAAGELESRVKRVATGWETELSIAMDTIFPSTALLPILADFYAQGSGTRIRITHEVLGGTWDSLLTRRSDLVVGAPGDAPAGGGFSTRTIGSLDFVFCVAPNHPLAELPEPLQPQDILWHRSVAVADTSRSLPPRSSGILSGQEILHVPDMRTKLTIQLSGLACGYLARELAEPYVREGRLIHKQVVDQRLPHPFHLAWRASDSGNALQWWLKRLDQPDLMQKLLHPPVML</sequence>
<organism evidence="6 7">
    <name type="scientific">Leeia aquatica</name>
    <dbReference type="NCBI Taxonomy" id="2725557"/>
    <lineage>
        <taxon>Bacteria</taxon>
        <taxon>Pseudomonadati</taxon>
        <taxon>Pseudomonadota</taxon>
        <taxon>Betaproteobacteria</taxon>
        <taxon>Neisseriales</taxon>
        <taxon>Leeiaceae</taxon>
        <taxon>Leeia</taxon>
    </lineage>
</organism>
<evidence type="ECO:0000256" key="2">
    <source>
        <dbReference type="ARBA" id="ARBA00023015"/>
    </source>
</evidence>
<dbReference type="GO" id="GO:0003700">
    <property type="term" value="F:DNA-binding transcription factor activity"/>
    <property type="evidence" value="ECO:0007669"/>
    <property type="project" value="InterPro"/>
</dbReference>
<dbReference type="SUPFAM" id="SSF53850">
    <property type="entry name" value="Periplasmic binding protein-like II"/>
    <property type="match status" value="1"/>
</dbReference>
<comment type="similarity">
    <text evidence="1">Belongs to the LysR transcriptional regulatory family.</text>
</comment>
<feature type="domain" description="HTH lysR-type" evidence="5">
    <location>
        <begin position="4"/>
        <end position="61"/>
    </location>
</feature>
<keyword evidence="2" id="KW-0805">Transcription regulation</keyword>
<reference evidence="6 7" key="1">
    <citation type="submission" date="2020-04" db="EMBL/GenBank/DDBJ databases">
        <title>Draft genome of Leeia sp. IMCC25680.</title>
        <authorList>
            <person name="Song J."/>
            <person name="Cho J.-C."/>
        </authorList>
    </citation>
    <scope>NUCLEOTIDE SEQUENCE [LARGE SCALE GENOMIC DNA]</scope>
    <source>
        <strain evidence="6 7">IMCC25680</strain>
    </source>
</reference>
<keyword evidence="7" id="KW-1185">Reference proteome</keyword>
<dbReference type="EMBL" id="JABAIM010000001">
    <property type="protein sequence ID" value="NLR73615.1"/>
    <property type="molecule type" value="Genomic_DNA"/>
</dbReference>
<dbReference type="InterPro" id="IPR005119">
    <property type="entry name" value="LysR_subst-bd"/>
</dbReference>
<name>A0A847S4D8_9NEIS</name>
<evidence type="ECO:0000313" key="6">
    <source>
        <dbReference type="EMBL" id="NLR73615.1"/>
    </source>
</evidence>
<dbReference type="PANTHER" id="PTHR30126:SF4">
    <property type="entry name" value="LYSR FAMILY TRANSCRIPTIONAL REGULATOR"/>
    <property type="match status" value="1"/>
</dbReference>
<dbReference type="RefSeq" id="WP_168875283.1">
    <property type="nucleotide sequence ID" value="NZ_JABAIM010000001.1"/>
</dbReference>
<dbReference type="PANTHER" id="PTHR30126">
    <property type="entry name" value="HTH-TYPE TRANSCRIPTIONAL REGULATOR"/>
    <property type="match status" value="1"/>
</dbReference>
<dbReference type="AlphaFoldDB" id="A0A847S4D8"/>
<protein>
    <submittedName>
        <fullName evidence="6">LysR family transcriptional regulator</fullName>
    </submittedName>
</protein>
<evidence type="ECO:0000256" key="1">
    <source>
        <dbReference type="ARBA" id="ARBA00009437"/>
    </source>
</evidence>
<dbReference type="Gene3D" id="3.40.190.10">
    <property type="entry name" value="Periplasmic binding protein-like II"/>
    <property type="match status" value="2"/>
</dbReference>
<keyword evidence="4" id="KW-0804">Transcription</keyword>
<evidence type="ECO:0000313" key="7">
    <source>
        <dbReference type="Proteomes" id="UP000587991"/>
    </source>
</evidence>
<gene>
    <name evidence="6" type="ORF">HF682_00375</name>
</gene>
<evidence type="ECO:0000256" key="4">
    <source>
        <dbReference type="ARBA" id="ARBA00023163"/>
    </source>
</evidence>
<proteinExistence type="inferred from homology"/>
<dbReference type="Pfam" id="PF00126">
    <property type="entry name" value="HTH_1"/>
    <property type="match status" value="1"/>
</dbReference>
<comment type="caution">
    <text evidence="6">The sequence shown here is derived from an EMBL/GenBank/DDBJ whole genome shotgun (WGS) entry which is preliminary data.</text>
</comment>
<dbReference type="Pfam" id="PF03466">
    <property type="entry name" value="LysR_substrate"/>
    <property type="match status" value="1"/>
</dbReference>
<evidence type="ECO:0000259" key="5">
    <source>
        <dbReference type="PROSITE" id="PS50931"/>
    </source>
</evidence>
<dbReference type="PROSITE" id="PS50931">
    <property type="entry name" value="HTH_LYSR"/>
    <property type="match status" value="1"/>
</dbReference>
<dbReference type="Proteomes" id="UP000587991">
    <property type="component" value="Unassembled WGS sequence"/>
</dbReference>
<dbReference type="Gene3D" id="1.10.10.10">
    <property type="entry name" value="Winged helix-like DNA-binding domain superfamily/Winged helix DNA-binding domain"/>
    <property type="match status" value="1"/>
</dbReference>
<accession>A0A847S4D8</accession>
<evidence type="ECO:0000256" key="3">
    <source>
        <dbReference type="ARBA" id="ARBA00023125"/>
    </source>
</evidence>
<dbReference type="InterPro" id="IPR036390">
    <property type="entry name" value="WH_DNA-bd_sf"/>
</dbReference>
<dbReference type="SUPFAM" id="SSF46785">
    <property type="entry name" value="Winged helix' DNA-binding domain"/>
    <property type="match status" value="1"/>
</dbReference>
<dbReference type="InterPro" id="IPR000847">
    <property type="entry name" value="LysR_HTH_N"/>
</dbReference>
<dbReference type="GO" id="GO:0000976">
    <property type="term" value="F:transcription cis-regulatory region binding"/>
    <property type="evidence" value="ECO:0007669"/>
    <property type="project" value="TreeGrafter"/>
</dbReference>